<dbReference type="Gene3D" id="3.40.50.720">
    <property type="entry name" value="NAD(P)-binding Rossmann-like Domain"/>
    <property type="match status" value="1"/>
</dbReference>
<dbReference type="RefSeq" id="WP_262687691.1">
    <property type="nucleotide sequence ID" value="NZ_JAOQIO010000110.1"/>
</dbReference>
<gene>
    <name evidence="3" type="ORF">OB236_32535</name>
</gene>
<evidence type="ECO:0000259" key="2">
    <source>
        <dbReference type="Pfam" id="PF01408"/>
    </source>
</evidence>
<accession>A0ABT2UQC3</accession>
<dbReference type="PANTHER" id="PTHR43818">
    <property type="entry name" value="BCDNA.GH03377"/>
    <property type="match status" value="1"/>
</dbReference>
<dbReference type="Gene3D" id="3.30.360.10">
    <property type="entry name" value="Dihydrodipicolinate Reductase, domain 2"/>
    <property type="match status" value="1"/>
</dbReference>
<proteinExistence type="predicted"/>
<comment type="caution">
    <text evidence="3">The sequence shown here is derived from an EMBL/GenBank/DDBJ whole genome shotgun (WGS) entry which is preliminary data.</text>
</comment>
<feature type="domain" description="Gfo/Idh/MocA-like oxidoreductase N-terminal" evidence="2">
    <location>
        <begin position="3"/>
        <end position="122"/>
    </location>
</feature>
<dbReference type="InterPro" id="IPR050463">
    <property type="entry name" value="Gfo/Idh/MocA_oxidrdct_glycsds"/>
</dbReference>
<sequence>MAFKIVTIGCGSIALRGHGPAYRKYAESNPDVELAACVDIDGDKAEAFRDQFGFQRAYTDMDTALENEKPDAVCLVVPYQLTAQLAVAILEKGYPLLMEKPPGMTRQETLRMIQAAELSGAPHQVAWNRRYMPVVAYTKQWLSRELSPGSLHNIRYDLNRVNRIGSNASMTMVHGIDMVKYLADSDYKQVRIRYQPFSHQGATESNIHLDCEFESGVWAHIQYRPLSGSVLERVVIDAVNHTMHLHLPFWSSPDAPGKLIHMVNNEIKAELGNVELGRSEEMFIVNGFYSENALFFNDIRAGRKPGDTLKSAMQAVEISEAIRMGRELYVSGEA</sequence>
<dbReference type="Pfam" id="PF01408">
    <property type="entry name" value="GFO_IDH_MocA"/>
    <property type="match status" value="1"/>
</dbReference>
<protein>
    <submittedName>
        <fullName evidence="3">Gfo/Idh/MocA family oxidoreductase</fullName>
    </submittedName>
</protein>
<evidence type="ECO:0000313" key="3">
    <source>
        <dbReference type="EMBL" id="MCU6796864.1"/>
    </source>
</evidence>
<evidence type="ECO:0000313" key="4">
    <source>
        <dbReference type="Proteomes" id="UP001652445"/>
    </source>
</evidence>
<organism evidence="3 4">
    <name type="scientific">Paenibacillus baimaensis</name>
    <dbReference type="NCBI Taxonomy" id="2982185"/>
    <lineage>
        <taxon>Bacteria</taxon>
        <taxon>Bacillati</taxon>
        <taxon>Bacillota</taxon>
        <taxon>Bacilli</taxon>
        <taxon>Bacillales</taxon>
        <taxon>Paenibacillaceae</taxon>
        <taxon>Paenibacillus</taxon>
    </lineage>
</organism>
<dbReference type="PANTHER" id="PTHR43818:SF11">
    <property type="entry name" value="BCDNA.GH03377"/>
    <property type="match status" value="1"/>
</dbReference>
<dbReference type="EMBL" id="JAOQIO010000110">
    <property type="protein sequence ID" value="MCU6796864.1"/>
    <property type="molecule type" value="Genomic_DNA"/>
</dbReference>
<dbReference type="InterPro" id="IPR036291">
    <property type="entry name" value="NAD(P)-bd_dom_sf"/>
</dbReference>
<reference evidence="3 4" key="1">
    <citation type="submission" date="2022-09" db="EMBL/GenBank/DDBJ databases">
        <authorList>
            <person name="Han X.L."/>
            <person name="Wang Q."/>
            <person name="Lu T."/>
        </authorList>
    </citation>
    <scope>NUCLEOTIDE SEQUENCE [LARGE SCALE GENOMIC DNA]</scope>
    <source>
        <strain evidence="3 4">WQ 127069</strain>
    </source>
</reference>
<dbReference type="Proteomes" id="UP001652445">
    <property type="component" value="Unassembled WGS sequence"/>
</dbReference>
<name>A0ABT2UQC3_9BACL</name>
<keyword evidence="1" id="KW-0560">Oxidoreductase</keyword>
<dbReference type="SUPFAM" id="SSF51735">
    <property type="entry name" value="NAD(P)-binding Rossmann-fold domains"/>
    <property type="match status" value="1"/>
</dbReference>
<dbReference type="InterPro" id="IPR000683">
    <property type="entry name" value="Gfo/Idh/MocA-like_OxRdtase_N"/>
</dbReference>
<evidence type="ECO:0000256" key="1">
    <source>
        <dbReference type="ARBA" id="ARBA00023002"/>
    </source>
</evidence>
<keyword evidence="4" id="KW-1185">Reference proteome</keyword>